<name>A0A927L1H2_9ACTN</name>
<evidence type="ECO:0000256" key="1">
    <source>
        <dbReference type="ARBA" id="ARBA00001974"/>
    </source>
</evidence>
<evidence type="ECO:0000259" key="5">
    <source>
        <dbReference type="Pfam" id="PF07992"/>
    </source>
</evidence>
<dbReference type="Gene3D" id="3.50.50.60">
    <property type="entry name" value="FAD/NAD(P)-binding domain"/>
    <property type="match status" value="2"/>
</dbReference>
<comment type="cofactor">
    <cofactor evidence="1">
        <name>FAD</name>
        <dbReference type="ChEBI" id="CHEBI:57692"/>
    </cofactor>
</comment>
<evidence type="ECO:0000259" key="6">
    <source>
        <dbReference type="Pfam" id="PF14759"/>
    </source>
</evidence>
<dbReference type="PANTHER" id="PTHR43557:SF2">
    <property type="entry name" value="RIESKE DOMAIN-CONTAINING PROTEIN-RELATED"/>
    <property type="match status" value="1"/>
</dbReference>
<protein>
    <submittedName>
        <fullName evidence="7">FAD-dependent oxidoreductase</fullName>
    </submittedName>
</protein>
<dbReference type="InterPro" id="IPR050446">
    <property type="entry name" value="FAD-oxidoreductase/Apoptosis"/>
</dbReference>
<dbReference type="PANTHER" id="PTHR43557">
    <property type="entry name" value="APOPTOSIS-INDUCING FACTOR 1"/>
    <property type="match status" value="1"/>
</dbReference>
<dbReference type="RefSeq" id="WP_086799786.1">
    <property type="nucleotide sequence ID" value="NZ_CP119182.1"/>
</dbReference>
<dbReference type="GO" id="GO:0005737">
    <property type="term" value="C:cytoplasm"/>
    <property type="evidence" value="ECO:0007669"/>
    <property type="project" value="TreeGrafter"/>
</dbReference>
<dbReference type="InterPro" id="IPR023753">
    <property type="entry name" value="FAD/NAD-binding_dom"/>
</dbReference>
<organism evidence="7 8">
    <name type="scientific">Streptomyces caniscabiei</name>
    <dbReference type="NCBI Taxonomy" id="2746961"/>
    <lineage>
        <taxon>Bacteria</taxon>
        <taxon>Bacillati</taxon>
        <taxon>Actinomycetota</taxon>
        <taxon>Actinomycetes</taxon>
        <taxon>Kitasatosporales</taxon>
        <taxon>Streptomycetaceae</taxon>
        <taxon>Streptomyces</taxon>
    </lineage>
</organism>
<dbReference type="InterPro" id="IPR036188">
    <property type="entry name" value="FAD/NAD-bd_sf"/>
</dbReference>
<dbReference type="AlphaFoldDB" id="A0A927L1H2"/>
<dbReference type="SUPFAM" id="SSF55424">
    <property type="entry name" value="FAD/NAD-linked reductases, dimerisation (C-terminal) domain"/>
    <property type="match status" value="1"/>
</dbReference>
<evidence type="ECO:0000256" key="4">
    <source>
        <dbReference type="ARBA" id="ARBA00023002"/>
    </source>
</evidence>
<evidence type="ECO:0000256" key="2">
    <source>
        <dbReference type="ARBA" id="ARBA00022630"/>
    </source>
</evidence>
<dbReference type="GeneID" id="79933919"/>
<reference evidence="7" key="1">
    <citation type="submission" date="2020-09" db="EMBL/GenBank/DDBJ databases">
        <title>Streptomyces canutascabiei sp. nov., which causes potato common scab and is distributed across the world.</title>
        <authorList>
            <person name="Nguyen H.P."/>
            <person name="Weisberg A.J."/>
            <person name="Chang J.H."/>
            <person name="Clarke C.R."/>
        </authorList>
    </citation>
    <scope>NUCLEOTIDE SEQUENCE</scope>
    <source>
        <strain evidence="7">ID-01-6.2a</strain>
    </source>
</reference>
<proteinExistence type="predicted"/>
<sequence length="421" mass="45384">MVDADQTFVIVGGGLAGAKAAETLRAEGFTGRVILICDERDHPYERPPLSKGYLLGKEERDSVFVHEPSWYASNDIELHLGQTVDAIDRTARTVRFGDDGTLVHYDKLLLATGAEPRRLDIPGTDLAGVHHLRRLAHAERLKGVLAALGRDNGHLVIAGAGWIGLEVAAAAREYGAEVTVVEPEPTPLYGVLGPELGNLFAQLHREHGVRFDFGARLTEIVGQDGLVLAARTDTGEEHPAHDVLAAIGAGPRTGLAEAAGLEVADRSQGGGILVDAGLRTSDPSVYAAGDVVSFPHALFDTRLRVEHWANALNGGPAAARSMLGQDVTYDRVPYFFSDQYDLGMEYSGWAPPGSYDQVLIRGDAGKREFIAFWVKEGRVLAGMNVNVWDVTEPIQKLIRSRARVDVEALSNPQVPLESLIA</sequence>
<keyword evidence="3" id="KW-0274">FAD</keyword>
<accession>A0A927L1H2</accession>
<evidence type="ECO:0000256" key="3">
    <source>
        <dbReference type="ARBA" id="ARBA00022827"/>
    </source>
</evidence>
<dbReference type="InterPro" id="IPR016156">
    <property type="entry name" value="FAD/NAD-linked_Rdtase_dimer_sf"/>
</dbReference>
<dbReference type="Gene3D" id="3.30.390.30">
    <property type="match status" value="1"/>
</dbReference>
<keyword evidence="4" id="KW-0560">Oxidoreductase</keyword>
<dbReference type="PRINTS" id="PR00368">
    <property type="entry name" value="FADPNR"/>
</dbReference>
<dbReference type="EMBL" id="JACYXT010000003">
    <property type="protein sequence ID" value="MBD9723619.1"/>
    <property type="molecule type" value="Genomic_DNA"/>
</dbReference>
<dbReference type="PRINTS" id="PR00411">
    <property type="entry name" value="PNDRDTASEI"/>
</dbReference>
<gene>
    <name evidence="7" type="ORF">IHE70_10245</name>
</gene>
<dbReference type="SUPFAM" id="SSF51905">
    <property type="entry name" value="FAD/NAD(P)-binding domain"/>
    <property type="match status" value="2"/>
</dbReference>
<comment type="caution">
    <text evidence="7">The sequence shown here is derived from an EMBL/GenBank/DDBJ whole genome shotgun (WGS) entry which is preliminary data.</text>
</comment>
<keyword evidence="2" id="KW-0285">Flavoprotein</keyword>
<dbReference type="Pfam" id="PF14759">
    <property type="entry name" value="Reductase_C"/>
    <property type="match status" value="1"/>
</dbReference>
<feature type="domain" description="Reductase C-terminal" evidence="6">
    <location>
        <begin position="334"/>
        <end position="419"/>
    </location>
</feature>
<evidence type="ECO:0000313" key="7">
    <source>
        <dbReference type="EMBL" id="MBD9723619.1"/>
    </source>
</evidence>
<dbReference type="GO" id="GO:0016651">
    <property type="term" value="F:oxidoreductase activity, acting on NAD(P)H"/>
    <property type="evidence" value="ECO:0007669"/>
    <property type="project" value="TreeGrafter"/>
</dbReference>
<dbReference type="Proteomes" id="UP000661025">
    <property type="component" value="Unassembled WGS sequence"/>
</dbReference>
<dbReference type="InterPro" id="IPR028202">
    <property type="entry name" value="Reductase_C"/>
</dbReference>
<dbReference type="Pfam" id="PF07992">
    <property type="entry name" value="Pyr_redox_2"/>
    <property type="match status" value="1"/>
</dbReference>
<evidence type="ECO:0000313" key="8">
    <source>
        <dbReference type="Proteomes" id="UP000661025"/>
    </source>
</evidence>
<feature type="domain" description="FAD/NAD(P)-binding" evidence="5">
    <location>
        <begin position="8"/>
        <end position="314"/>
    </location>
</feature>